<organism evidence="2 3">
    <name type="scientific">Candidatus Amesbacteria bacterium GW2011_GWA2_47_11b</name>
    <dbReference type="NCBI Taxonomy" id="1618358"/>
    <lineage>
        <taxon>Bacteria</taxon>
        <taxon>Candidatus Amesiibacteriota</taxon>
    </lineage>
</organism>
<reference evidence="2 3" key="1">
    <citation type="journal article" date="2015" name="Nature">
        <title>rRNA introns, odd ribosomes, and small enigmatic genomes across a large radiation of phyla.</title>
        <authorList>
            <person name="Brown C.T."/>
            <person name="Hug L.A."/>
            <person name="Thomas B.C."/>
            <person name="Sharon I."/>
            <person name="Castelle C.J."/>
            <person name="Singh A."/>
            <person name="Wilkins M.J."/>
            <person name="Williams K.H."/>
            <person name="Banfield J.F."/>
        </authorList>
    </citation>
    <scope>NUCLEOTIDE SEQUENCE [LARGE SCALE GENOMIC DNA]</scope>
</reference>
<accession>A0A0G1RL32</accession>
<gene>
    <name evidence="2" type="ORF">UX80_C0009G0017</name>
</gene>
<name>A0A0G1RL32_9BACT</name>
<dbReference type="AlphaFoldDB" id="A0A0G1RL32"/>
<dbReference type="EMBL" id="LCNO01000009">
    <property type="protein sequence ID" value="KKU57802.1"/>
    <property type="molecule type" value="Genomic_DNA"/>
</dbReference>
<sequence>MAFESTSEGLKISDIEPRVPPLGGTKIVIQRHGEYDRSEESAKPGSLTEEASKSVQEHAQKFVNQLLATLPPEERDTVDFLVLASDTRFRDRQDYGQRSMETAQAVVSGIKEVLQAIESSDDHLLNTSGKFHGSGGPRPTKQIREPKVFRDSPEFVKFLEAHYGKDKDFWVAFESDQEEKKREEMGAEGPWEMAERLAHYVDVLARFSRDYHERNPGRRLVVWAVSHYDLLSPYAKRYLSGLSKTDYLPVDYGAGISIDVDSSGKATTTFGGTQIKVPGRYFNNSTD</sequence>
<proteinExistence type="predicted"/>
<evidence type="ECO:0000313" key="3">
    <source>
        <dbReference type="Proteomes" id="UP000034307"/>
    </source>
</evidence>
<feature type="compositionally biased region" description="Basic and acidic residues" evidence="1">
    <location>
        <begin position="31"/>
        <end position="42"/>
    </location>
</feature>
<comment type="caution">
    <text evidence="2">The sequence shown here is derived from an EMBL/GenBank/DDBJ whole genome shotgun (WGS) entry which is preliminary data.</text>
</comment>
<dbReference type="Proteomes" id="UP000034307">
    <property type="component" value="Unassembled WGS sequence"/>
</dbReference>
<protein>
    <recommendedName>
        <fullName evidence="4">RGS domain-containing protein</fullName>
    </recommendedName>
</protein>
<evidence type="ECO:0008006" key="4">
    <source>
        <dbReference type="Google" id="ProtNLM"/>
    </source>
</evidence>
<evidence type="ECO:0000313" key="2">
    <source>
        <dbReference type="EMBL" id="KKU57802.1"/>
    </source>
</evidence>
<feature type="region of interest" description="Disordered" evidence="1">
    <location>
        <begin position="1"/>
        <end position="55"/>
    </location>
</feature>
<evidence type="ECO:0000256" key="1">
    <source>
        <dbReference type="SAM" id="MobiDB-lite"/>
    </source>
</evidence>
<dbReference type="STRING" id="1618358.UX80_C0009G0017"/>